<evidence type="ECO:0008006" key="2">
    <source>
        <dbReference type="Google" id="ProtNLM"/>
    </source>
</evidence>
<organism evidence="1">
    <name type="scientific">hydrothermal vent metagenome</name>
    <dbReference type="NCBI Taxonomy" id="652676"/>
    <lineage>
        <taxon>unclassified sequences</taxon>
        <taxon>metagenomes</taxon>
        <taxon>ecological metagenomes</taxon>
    </lineage>
</organism>
<dbReference type="EMBL" id="UOFO01000102">
    <property type="protein sequence ID" value="VAW86823.1"/>
    <property type="molecule type" value="Genomic_DNA"/>
</dbReference>
<gene>
    <name evidence="1" type="ORF">MNBD_GAMMA16-857</name>
</gene>
<protein>
    <recommendedName>
        <fullName evidence="2">Regulatory protein, RpfE type</fullName>
    </recommendedName>
</protein>
<sequence length="340" mass="37961">MSVELHLSVPGLLPAASVDAARLNRGNPKLKLLETWLSRAEKIPVFEKGCKRQLLRLSSMPVNNPPIAAIARLGEGGAADAHFWVAVTPAHFVAEGENIVMYGGDDLKLSEQEAQAFVAEFNDSYRNEGWFMEMRAVRRWYLRCPAPAEVQLIDYEEVVGESIKEYLPQGRDAKAWLTLFNEIQMLFYGSALNQQRHEKSLPDINGVWLWGGGVLPKSECVWQQVWSDDVLAQGLAKLSGVSPEVLPATAEECLGKLVTKGSVLISTTSLAHDVNTGDVAQREAKLCTFISNWLQPLNTAIKNRKIDVLNLYLGGNICFRLDASLLRRFWRARKSITHYL</sequence>
<dbReference type="AlphaFoldDB" id="A0A3B0ZF65"/>
<evidence type="ECO:0000313" key="1">
    <source>
        <dbReference type="EMBL" id="VAW86823.1"/>
    </source>
</evidence>
<name>A0A3B0ZF65_9ZZZZ</name>
<accession>A0A3B0ZF65</accession>
<proteinExistence type="predicted"/>
<reference evidence="1" key="1">
    <citation type="submission" date="2018-06" db="EMBL/GenBank/DDBJ databases">
        <authorList>
            <person name="Zhirakovskaya E."/>
        </authorList>
    </citation>
    <scope>NUCLEOTIDE SEQUENCE</scope>
</reference>